<gene>
    <name evidence="6" type="ORF">FisN_4Hu248</name>
</gene>
<dbReference type="Proteomes" id="UP000198406">
    <property type="component" value="Unassembled WGS sequence"/>
</dbReference>
<dbReference type="OrthoDB" id="45954at2759"/>
<dbReference type="InParanoid" id="A0A1Z5KED1"/>
<dbReference type="AlphaFoldDB" id="A0A1Z5KED1"/>
<dbReference type="SUPFAM" id="SSF46458">
    <property type="entry name" value="Globin-like"/>
    <property type="match status" value="2"/>
</dbReference>
<keyword evidence="4" id="KW-0408">Iron</keyword>
<reference evidence="6 7" key="1">
    <citation type="journal article" date="2015" name="Plant Cell">
        <title>Oil accumulation by the oleaginous diatom Fistulifera solaris as revealed by the genome and transcriptome.</title>
        <authorList>
            <person name="Tanaka T."/>
            <person name="Maeda Y."/>
            <person name="Veluchamy A."/>
            <person name="Tanaka M."/>
            <person name="Abida H."/>
            <person name="Marechal E."/>
            <person name="Bowler C."/>
            <person name="Muto M."/>
            <person name="Sunaga Y."/>
            <person name="Tanaka M."/>
            <person name="Yoshino T."/>
            <person name="Taniguchi T."/>
            <person name="Fukuda Y."/>
            <person name="Nemoto M."/>
            <person name="Matsumoto M."/>
            <person name="Wong P.S."/>
            <person name="Aburatani S."/>
            <person name="Fujibuchi W."/>
        </authorList>
    </citation>
    <scope>NUCLEOTIDE SEQUENCE [LARGE SCALE GENOMIC DNA]</scope>
    <source>
        <strain evidence="6 7">JPCC DA0580</strain>
    </source>
</reference>
<evidence type="ECO:0000256" key="4">
    <source>
        <dbReference type="ARBA" id="ARBA00023004"/>
    </source>
</evidence>
<dbReference type="InterPro" id="IPR009050">
    <property type="entry name" value="Globin-like_sf"/>
</dbReference>
<keyword evidence="1" id="KW-0813">Transport</keyword>
<dbReference type="GO" id="GO:0019825">
    <property type="term" value="F:oxygen binding"/>
    <property type="evidence" value="ECO:0007669"/>
    <property type="project" value="InterPro"/>
</dbReference>
<accession>A0A1Z5KED1</accession>
<feature type="compositionally biased region" description="Basic and acidic residues" evidence="5">
    <location>
        <begin position="137"/>
        <end position="148"/>
    </location>
</feature>
<evidence type="ECO:0000313" key="6">
    <source>
        <dbReference type="EMBL" id="GAX24690.1"/>
    </source>
</evidence>
<evidence type="ECO:0000313" key="7">
    <source>
        <dbReference type="Proteomes" id="UP000198406"/>
    </source>
</evidence>
<evidence type="ECO:0000256" key="1">
    <source>
        <dbReference type="ARBA" id="ARBA00022448"/>
    </source>
</evidence>
<protein>
    <recommendedName>
        <fullName evidence="8">Globin family profile domain-containing protein</fullName>
    </recommendedName>
</protein>
<dbReference type="Pfam" id="PF01152">
    <property type="entry name" value="Bac_globin"/>
    <property type="match status" value="2"/>
</dbReference>
<dbReference type="GO" id="GO:0020037">
    <property type="term" value="F:heme binding"/>
    <property type="evidence" value="ECO:0007669"/>
    <property type="project" value="InterPro"/>
</dbReference>
<keyword evidence="7" id="KW-1185">Reference proteome</keyword>
<sequence>MCPPPSESLYDRLGGVEAVRAVVNDFYERLIADDKLSIFFDGVKVPALKIHQLEFLKIAFTDIPEDLDVVALMIEKHKALFRDKGLNGEHFDLVAGHLVGTCKDLGVADELIDEAVAIVVPLRIAFEQGAEMYGGTRTEEETKDEGPDSLHQGTLLSKLGGSDAIKATVEEMYKRLVDDPETAVFFEEINMAFLKQHQLDFMKIAFTVIPDDLDVPGLLKEKHSSLFKKGLNEKHFDIVAKHFVGAMNHLNVPQELIDEAVSIIGPLRVVFEEGAETA</sequence>
<dbReference type="CDD" id="cd00454">
    <property type="entry name" value="TrHb1_N"/>
    <property type="match status" value="2"/>
</dbReference>
<dbReference type="InterPro" id="IPR012292">
    <property type="entry name" value="Globin/Proto"/>
</dbReference>
<keyword evidence="3" id="KW-0479">Metal-binding</keyword>
<dbReference type="InterPro" id="IPR001486">
    <property type="entry name" value="Hemoglobin_trunc"/>
</dbReference>
<feature type="region of interest" description="Disordered" evidence="5">
    <location>
        <begin position="134"/>
        <end position="154"/>
    </location>
</feature>
<comment type="caution">
    <text evidence="6">The sequence shown here is derived from an EMBL/GenBank/DDBJ whole genome shotgun (WGS) entry which is preliminary data.</text>
</comment>
<dbReference type="EMBL" id="BDSP01000213">
    <property type="protein sequence ID" value="GAX24690.1"/>
    <property type="molecule type" value="Genomic_DNA"/>
</dbReference>
<organism evidence="6 7">
    <name type="scientific">Fistulifera solaris</name>
    <name type="common">Oleaginous diatom</name>
    <dbReference type="NCBI Taxonomy" id="1519565"/>
    <lineage>
        <taxon>Eukaryota</taxon>
        <taxon>Sar</taxon>
        <taxon>Stramenopiles</taxon>
        <taxon>Ochrophyta</taxon>
        <taxon>Bacillariophyta</taxon>
        <taxon>Bacillariophyceae</taxon>
        <taxon>Bacillariophycidae</taxon>
        <taxon>Naviculales</taxon>
        <taxon>Naviculaceae</taxon>
        <taxon>Fistulifera</taxon>
    </lineage>
</organism>
<evidence type="ECO:0000256" key="2">
    <source>
        <dbReference type="ARBA" id="ARBA00022617"/>
    </source>
</evidence>
<keyword evidence="2" id="KW-0349">Heme</keyword>
<evidence type="ECO:0000256" key="3">
    <source>
        <dbReference type="ARBA" id="ARBA00022723"/>
    </source>
</evidence>
<dbReference type="GO" id="GO:0046872">
    <property type="term" value="F:metal ion binding"/>
    <property type="evidence" value="ECO:0007669"/>
    <property type="project" value="UniProtKB-KW"/>
</dbReference>
<dbReference type="Gene3D" id="1.10.490.10">
    <property type="entry name" value="Globins"/>
    <property type="match status" value="2"/>
</dbReference>
<name>A0A1Z5KED1_FISSO</name>
<proteinExistence type="predicted"/>
<evidence type="ECO:0008006" key="8">
    <source>
        <dbReference type="Google" id="ProtNLM"/>
    </source>
</evidence>
<evidence type="ECO:0000256" key="5">
    <source>
        <dbReference type="SAM" id="MobiDB-lite"/>
    </source>
</evidence>